<dbReference type="Proteomes" id="UP000831787">
    <property type="component" value="Chromosome"/>
</dbReference>
<keyword evidence="2" id="KW-1185">Reference proteome</keyword>
<reference evidence="1 2" key="1">
    <citation type="submission" date="2022-04" db="EMBL/GenBank/DDBJ databases">
        <title>Halobacillus sp. isolated from saltern.</title>
        <authorList>
            <person name="Won M."/>
            <person name="Lee C.-M."/>
            <person name="Woen H.-Y."/>
            <person name="Kwon S.-W."/>
        </authorList>
    </citation>
    <scope>NUCLEOTIDE SEQUENCE [LARGE SCALE GENOMIC DNA]</scope>
    <source>
        <strain evidence="1 2">SSBR10-3</strain>
    </source>
</reference>
<name>A0ABY4EK77_9BACI</name>
<organism evidence="1 2">
    <name type="scientific">Halobacillus salinarum</name>
    <dbReference type="NCBI Taxonomy" id="2932257"/>
    <lineage>
        <taxon>Bacteria</taxon>
        <taxon>Bacillati</taxon>
        <taxon>Bacillota</taxon>
        <taxon>Bacilli</taxon>
        <taxon>Bacillales</taxon>
        <taxon>Bacillaceae</taxon>
        <taxon>Halobacillus</taxon>
    </lineage>
</organism>
<proteinExistence type="predicted"/>
<dbReference type="EMBL" id="CP095073">
    <property type="protein sequence ID" value="UOQ44873.1"/>
    <property type="molecule type" value="Genomic_DNA"/>
</dbReference>
<gene>
    <name evidence="1" type="ORF">MUN89_02650</name>
</gene>
<accession>A0ABY4EK77</accession>
<evidence type="ECO:0000313" key="2">
    <source>
        <dbReference type="Proteomes" id="UP000831787"/>
    </source>
</evidence>
<protein>
    <submittedName>
        <fullName evidence="1">Uncharacterized protein</fullName>
    </submittedName>
</protein>
<dbReference type="RefSeq" id="WP_244711171.1">
    <property type="nucleotide sequence ID" value="NZ_CP095073.1"/>
</dbReference>
<evidence type="ECO:0000313" key="1">
    <source>
        <dbReference type="EMBL" id="UOQ44873.1"/>
    </source>
</evidence>
<sequence length="399" mass="45039">MSQRIGNIGKLNLIHATEESIAEIEEIENVGIVFYRKQTSHLLNKMNIENVGLCLEIPEGYTFVDEMIEIDESYLQSITEPVKLFAEDDVMIAESVQPEQLRNAPVELMVAGTVYCPKHLAGAVYSLFSEGTAKVKTYEEAIFRFEKGSFELTNGHLNALEKPLYLVVSGKLHFSPDLDMDLYKEKLYKLEVKGLVSVFESQEPYFYQKSDGLKGKVDVIPDGYQVADKMLRINGRSIRRFKNAKLFTKKPILLEADVTREQLSHAFEAIHSSSIIVCQEELEDLVYERSPLLETEVLSYKDRFIFIEGEEQWTKEQLEALDHPAAFIVSGQLRFDDGVDAASLAHGMASLDILGEVVIPSKSVKGELQKFVRVHHGLFREARAGKEQKGLSNLGELTL</sequence>